<protein>
    <recommendedName>
        <fullName evidence="2">Type VII secretion system protein EssD-like domain-containing protein</fullName>
    </recommendedName>
</protein>
<feature type="region of interest" description="Disordered" evidence="1">
    <location>
        <begin position="61"/>
        <end position="85"/>
    </location>
</feature>
<evidence type="ECO:0000313" key="4">
    <source>
        <dbReference type="Proteomes" id="UP001234216"/>
    </source>
</evidence>
<dbReference type="AlphaFoldDB" id="A0AAW8FM92"/>
<feature type="compositionally biased region" description="Basic and acidic residues" evidence="1">
    <location>
        <begin position="75"/>
        <end position="85"/>
    </location>
</feature>
<sequence length="656" mass="68303">MTTKRAIRAERPGRIRVGSAVLTLLTVMTLGLTAPGVSHAQQGAEGEPRHVGRIDSADLPATAPLTRTSAFPAESGEHCEPTRARSKERRAGAAEACVSTIPAPAKSAATPQQTLAAGAAADSGSCDITSPGTYSYQRFEYCVSGVNVVYILRDSNGKEIGRGTLEVSTSASLPKTGTTWNEQVTVKMTAASGDVTALNAKFRASCGTGCTTTTAAPWYGGNLTLGQSLSGTVAYSSTPAPGTDVEFTTSYKLYVTSPGATAVDPNASWDNPRKIRCDDAVRDVAGDPTASPGCVIPAVTAAVPMSTQGSDQGGAAAAYLWAQRNLVDHWGRDTLLTRAKSGVADRTSSTCGSAASKPFADATDLIPTDTCAQFPFAETKEGGTDGAQCAEVIPHQGNGGWIIFELGGGSDLDPARPCVRAHVALADKQFADGQLSEGFKSQRVIDADQFKLELTASIDGSHAACLGVSPEGARPAGNGWIWNTTEPVAHVNKTTNPLGPAGVRAATAQACLGKIPGPGSPADGDITGWQDARLFAQANQLDAAGLSRCHLIANILGGRISQNLVPCWQVGMNTGDGSMWEYEEQVRDEVAEQSFGEDDAILYRVTPKYLDATSTIPVGVTMSATVEREDGSVEQLFPDVYIPNTQGNTGLFNLGN</sequence>
<proteinExistence type="predicted"/>
<accession>A0AAW8FM92</accession>
<organism evidence="3 4">
    <name type="scientific">Streptomyces canus</name>
    <dbReference type="NCBI Taxonomy" id="58343"/>
    <lineage>
        <taxon>Bacteria</taxon>
        <taxon>Bacillati</taxon>
        <taxon>Actinomycetota</taxon>
        <taxon>Actinomycetes</taxon>
        <taxon>Kitasatosporales</taxon>
        <taxon>Streptomycetaceae</taxon>
        <taxon>Streptomyces</taxon>
        <taxon>Streptomyces aurantiacus group</taxon>
    </lineage>
</organism>
<dbReference type="Gene3D" id="3.40.570.10">
    <property type="entry name" value="Extracellular Endonuclease, subunit A"/>
    <property type="match status" value="1"/>
</dbReference>
<dbReference type="InterPro" id="IPR044927">
    <property type="entry name" value="Endonuclea_NS_2"/>
</dbReference>
<evidence type="ECO:0000313" key="3">
    <source>
        <dbReference type="EMBL" id="MDQ0910668.1"/>
    </source>
</evidence>
<feature type="domain" description="Type VII secretion system protein EssD-like" evidence="2">
    <location>
        <begin position="546"/>
        <end position="624"/>
    </location>
</feature>
<reference evidence="3" key="1">
    <citation type="submission" date="2023-07" db="EMBL/GenBank/DDBJ databases">
        <title>Comparative genomics of wheat-associated soil bacteria to identify genetic determinants of phenazine resistance.</title>
        <authorList>
            <person name="Mouncey N."/>
        </authorList>
    </citation>
    <scope>NUCLEOTIDE SEQUENCE</scope>
    <source>
        <strain evidence="3">V4I22</strain>
    </source>
</reference>
<dbReference type="InterPro" id="IPR044929">
    <property type="entry name" value="DNA/RNA_non-sp_Endonuclease_sf"/>
</dbReference>
<dbReference type="RefSeq" id="WP_306981490.1">
    <property type="nucleotide sequence ID" value="NZ_JAUSZV010000005.1"/>
</dbReference>
<dbReference type="Proteomes" id="UP001234216">
    <property type="component" value="Unassembled WGS sequence"/>
</dbReference>
<evidence type="ECO:0000256" key="1">
    <source>
        <dbReference type="SAM" id="MobiDB-lite"/>
    </source>
</evidence>
<comment type="caution">
    <text evidence="3">The sequence shown here is derived from an EMBL/GenBank/DDBJ whole genome shotgun (WGS) entry which is preliminary data.</text>
</comment>
<gene>
    <name evidence="3" type="ORF">QFZ22_006653</name>
</gene>
<dbReference type="EMBL" id="JAUSZV010000005">
    <property type="protein sequence ID" value="MDQ0910668.1"/>
    <property type="molecule type" value="Genomic_DNA"/>
</dbReference>
<name>A0AAW8FM92_9ACTN</name>
<evidence type="ECO:0000259" key="2">
    <source>
        <dbReference type="Pfam" id="PF13930"/>
    </source>
</evidence>
<dbReference type="Pfam" id="PF13930">
    <property type="entry name" value="Endonuclea_NS_2"/>
    <property type="match status" value="1"/>
</dbReference>